<gene>
    <name evidence="2" type="ORF">Fcan01_26415</name>
</gene>
<evidence type="ECO:0000313" key="2">
    <source>
        <dbReference type="EMBL" id="OXA38828.1"/>
    </source>
</evidence>
<dbReference type="EMBL" id="LNIX01000043">
    <property type="protein sequence ID" value="OXA38828.1"/>
    <property type="molecule type" value="Genomic_DNA"/>
</dbReference>
<name>A0A226D1Y5_FOLCA</name>
<dbReference type="Proteomes" id="UP000198287">
    <property type="component" value="Unassembled WGS sequence"/>
</dbReference>
<sequence>MSIYGFDPVATALSQAEVLENIFRFLPTPSLTACCLVSPKWTVEAARRLEQEALIRLDSTKLEKYGVIMAMKACRLNQQTPRPHESLSFTLDYRGCLDLLSVGSLAPVMDVVYPKIRRLCLEILYREDSQIKIIEPHVVSQLLPFFKNITHFKLIVIPPKTERTTNREKTDQLPHLGKVVMSIPNTPMFNFLHTVEFELAFSYAIGTPPGRLKALANRIIAMAGEHVKLGKVYTKFANGENNPLLQLSTVDNPKGASNSRVSCDMTTYMLDAIGVAGREELHEVQVTSTMTTRILEKGGFTGLRKVQMELFNSEVDYAVRFLAAMKDQLVEVSVCINGGSRKEVEVPVMPKLETFEIWTANDLGGCRLHAVKLSNLQDAYPVLKSIHILSHDIHIMEFHLNNVLFFEESKTRNVKTTARKDRTSTTSSSPFPKLEMVVICIRKVEKEHRDTYNRLVGRVKGNGYVLDHKDYNSEGLGSKF</sequence>
<feature type="domain" description="F-box" evidence="1">
    <location>
        <begin position="17"/>
        <end position="41"/>
    </location>
</feature>
<proteinExistence type="predicted"/>
<dbReference type="InterPro" id="IPR001810">
    <property type="entry name" value="F-box_dom"/>
</dbReference>
<dbReference type="SUPFAM" id="SSF81383">
    <property type="entry name" value="F-box domain"/>
    <property type="match status" value="1"/>
</dbReference>
<evidence type="ECO:0000259" key="1">
    <source>
        <dbReference type="Pfam" id="PF00646"/>
    </source>
</evidence>
<dbReference type="AlphaFoldDB" id="A0A226D1Y5"/>
<protein>
    <recommendedName>
        <fullName evidence="1">F-box domain-containing protein</fullName>
    </recommendedName>
</protein>
<evidence type="ECO:0000313" key="3">
    <source>
        <dbReference type="Proteomes" id="UP000198287"/>
    </source>
</evidence>
<organism evidence="2 3">
    <name type="scientific">Folsomia candida</name>
    <name type="common">Springtail</name>
    <dbReference type="NCBI Taxonomy" id="158441"/>
    <lineage>
        <taxon>Eukaryota</taxon>
        <taxon>Metazoa</taxon>
        <taxon>Ecdysozoa</taxon>
        <taxon>Arthropoda</taxon>
        <taxon>Hexapoda</taxon>
        <taxon>Collembola</taxon>
        <taxon>Entomobryomorpha</taxon>
        <taxon>Isotomoidea</taxon>
        <taxon>Isotomidae</taxon>
        <taxon>Proisotominae</taxon>
        <taxon>Folsomia</taxon>
    </lineage>
</organism>
<keyword evidence="3" id="KW-1185">Reference proteome</keyword>
<comment type="caution">
    <text evidence="2">The sequence shown here is derived from an EMBL/GenBank/DDBJ whole genome shotgun (WGS) entry which is preliminary data.</text>
</comment>
<dbReference type="Pfam" id="PF00646">
    <property type="entry name" value="F-box"/>
    <property type="match status" value="1"/>
</dbReference>
<reference evidence="2 3" key="1">
    <citation type="submission" date="2015-12" db="EMBL/GenBank/DDBJ databases">
        <title>The genome of Folsomia candida.</title>
        <authorList>
            <person name="Faddeeva A."/>
            <person name="Derks M.F."/>
            <person name="Anvar Y."/>
            <person name="Smit S."/>
            <person name="Van Straalen N."/>
            <person name="Roelofs D."/>
        </authorList>
    </citation>
    <scope>NUCLEOTIDE SEQUENCE [LARGE SCALE GENOMIC DNA]</scope>
    <source>
        <strain evidence="2 3">VU population</strain>
        <tissue evidence="2">Whole body</tissue>
    </source>
</reference>
<accession>A0A226D1Y5</accession>
<dbReference type="InterPro" id="IPR036047">
    <property type="entry name" value="F-box-like_dom_sf"/>
</dbReference>